<dbReference type="Pfam" id="PF00107">
    <property type="entry name" value="ADH_zinc_N"/>
    <property type="match status" value="1"/>
</dbReference>
<dbReference type="InterPro" id="IPR045010">
    <property type="entry name" value="MDR_fam"/>
</dbReference>
<evidence type="ECO:0000256" key="1">
    <source>
        <dbReference type="ARBA" id="ARBA00023002"/>
    </source>
</evidence>
<organism evidence="3 4">
    <name type="scientific">Phlebiopsis gigantea (strain 11061_1 CR5-6)</name>
    <name type="common">White-rot fungus</name>
    <name type="synonym">Peniophora gigantea</name>
    <dbReference type="NCBI Taxonomy" id="745531"/>
    <lineage>
        <taxon>Eukaryota</taxon>
        <taxon>Fungi</taxon>
        <taxon>Dikarya</taxon>
        <taxon>Basidiomycota</taxon>
        <taxon>Agaricomycotina</taxon>
        <taxon>Agaricomycetes</taxon>
        <taxon>Polyporales</taxon>
        <taxon>Phanerochaetaceae</taxon>
        <taxon>Phlebiopsis</taxon>
    </lineage>
</organism>
<keyword evidence="1" id="KW-0560">Oxidoreductase</keyword>
<evidence type="ECO:0000313" key="3">
    <source>
        <dbReference type="EMBL" id="KIP07620.1"/>
    </source>
</evidence>
<dbReference type="InterPro" id="IPR013149">
    <property type="entry name" value="ADH-like_C"/>
</dbReference>
<dbReference type="Gene3D" id="3.90.180.10">
    <property type="entry name" value="Medium-chain alcohol dehydrogenases, catalytic domain"/>
    <property type="match status" value="1"/>
</dbReference>
<dbReference type="GO" id="GO:0016628">
    <property type="term" value="F:oxidoreductase activity, acting on the CH-CH group of donors, NAD or NADP as acceptor"/>
    <property type="evidence" value="ECO:0007669"/>
    <property type="project" value="InterPro"/>
</dbReference>
<evidence type="ECO:0000259" key="2">
    <source>
        <dbReference type="SMART" id="SM00829"/>
    </source>
</evidence>
<dbReference type="HOGENOM" id="CLU_026673_29_2_1"/>
<sequence length="345" mass="37447">MTPSTYTRVVLVQRPKGDITPETFRTEVVPFDLKPQAKQVLVKATYLSLDPTMRMWLNDSRNYMEPVKIGDVMRGSGIGVVTEAGPGSRFKAGDVVDGLIGWREYAVLDDKGLTKVHVPSGVELMDFMGPLGMTGLTAYFGLFDVGKIKAGETLVVSGAAGATGSVVCQLGKRAGAKVIAIAGSKDKCDWLEKDLGVDKAINYKSPTFRKDFISAVGYLDVYFDNVGGEILNLSLTRLKLGARVVLCGGIADYNSKPTGITAYLNLISQRALMQGFLVLDYAKRFAEARQELAKMMQEGSLKRQFHIVEGVERCPEALPLLFSGGNKGKLIVRVADKQPLLSAKL</sequence>
<reference evidence="3 4" key="1">
    <citation type="journal article" date="2014" name="PLoS Genet.">
        <title>Analysis of the Phlebiopsis gigantea genome, transcriptome and secretome provides insight into its pioneer colonization strategies of wood.</title>
        <authorList>
            <person name="Hori C."/>
            <person name="Ishida T."/>
            <person name="Igarashi K."/>
            <person name="Samejima M."/>
            <person name="Suzuki H."/>
            <person name="Master E."/>
            <person name="Ferreira P."/>
            <person name="Ruiz-Duenas F.J."/>
            <person name="Held B."/>
            <person name="Canessa P."/>
            <person name="Larrondo L.F."/>
            <person name="Schmoll M."/>
            <person name="Druzhinina I.S."/>
            <person name="Kubicek C.P."/>
            <person name="Gaskell J.A."/>
            <person name="Kersten P."/>
            <person name="St John F."/>
            <person name="Glasner J."/>
            <person name="Sabat G."/>
            <person name="Splinter BonDurant S."/>
            <person name="Syed K."/>
            <person name="Yadav J."/>
            <person name="Mgbeahuruike A.C."/>
            <person name="Kovalchuk A."/>
            <person name="Asiegbu F.O."/>
            <person name="Lackner G."/>
            <person name="Hoffmeister D."/>
            <person name="Rencoret J."/>
            <person name="Gutierrez A."/>
            <person name="Sun H."/>
            <person name="Lindquist E."/>
            <person name="Barry K."/>
            <person name="Riley R."/>
            <person name="Grigoriev I.V."/>
            <person name="Henrissat B."/>
            <person name="Kues U."/>
            <person name="Berka R.M."/>
            <person name="Martinez A.T."/>
            <person name="Covert S.F."/>
            <person name="Blanchette R.A."/>
            <person name="Cullen D."/>
        </authorList>
    </citation>
    <scope>NUCLEOTIDE SEQUENCE [LARGE SCALE GENOMIC DNA]</scope>
    <source>
        <strain evidence="3 4">11061_1 CR5-6</strain>
    </source>
</reference>
<dbReference type="Gene3D" id="3.40.50.720">
    <property type="entry name" value="NAD(P)-binding Rossmann-like Domain"/>
    <property type="match status" value="1"/>
</dbReference>
<feature type="domain" description="Enoyl reductase (ER)" evidence="2">
    <location>
        <begin position="17"/>
        <end position="332"/>
    </location>
</feature>
<dbReference type="FunFam" id="3.40.50.720:FF:000121">
    <property type="entry name" value="Prostaglandin reductase 2"/>
    <property type="match status" value="1"/>
</dbReference>
<dbReference type="SMART" id="SM00829">
    <property type="entry name" value="PKS_ER"/>
    <property type="match status" value="1"/>
</dbReference>
<proteinExistence type="predicted"/>
<dbReference type="Pfam" id="PF16884">
    <property type="entry name" value="ADH_N_2"/>
    <property type="match status" value="1"/>
</dbReference>
<name>A0A0C3SB47_PHLG1</name>
<evidence type="ECO:0000313" key="4">
    <source>
        <dbReference type="Proteomes" id="UP000053257"/>
    </source>
</evidence>
<protein>
    <recommendedName>
        <fullName evidence="2">Enoyl reductase (ER) domain-containing protein</fullName>
    </recommendedName>
</protein>
<dbReference type="EMBL" id="KN840493">
    <property type="protein sequence ID" value="KIP07620.1"/>
    <property type="molecule type" value="Genomic_DNA"/>
</dbReference>
<gene>
    <name evidence="3" type="ORF">PHLGIDRAFT_89254</name>
</gene>
<dbReference type="AlphaFoldDB" id="A0A0C3SB47"/>
<dbReference type="PANTHER" id="PTHR43205:SF42">
    <property type="entry name" value="ALCOHOL DEHYDROGENASE, ZINC-CONTAINING (AFU_ORTHOLOGUE AFUA_7G04530)"/>
    <property type="match status" value="1"/>
</dbReference>
<dbReference type="InterPro" id="IPR020843">
    <property type="entry name" value="ER"/>
</dbReference>
<dbReference type="InterPro" id="IPR011032">
    <property type="entry name" value="GroES-like_sf"/>
</dbReference>
<dbReference type="PANTHER" id="PTHR43205">
    <property type="entry name" value="PROSTAGLANDIN REDUCTASE"/>
    <property type="match status" value="1"/>
</dbReference>
<dbReference type="OrthoDB" id="809632at2759"/>
<dbReference type="SUPFAM" id="SSF50129">
    <property type="entry name" value="GroES-like"/>
    <property type="match status" value="1"/>
</dbReference>
<keyword evidence="4" id="KW-1185">Reference proteome</keyword>
<dbReference type="InterPro" id="IPR036291">
    <property type="entry name" value="NAD(P)-bd_dom_sf"/>
</dbReference>
<dbReference type="InterPro" id="IPR041694">
    <property type="entry name" value="ADH_N_2"/>
</dbReference>
<dbReference type="CDD" id="cd05288">
    <property type="entry name" value="PGDH"/>
    <property type="match status" value="1"/>
</dbReference>
<accession>A0A0C3SB47</accession>
<dbReference type="SUPFAM" id="SSF51735">
    <property type="entry name" value="NAD(P)-binding Rossmann-fold domains"/>
    <property type="match status" value="1"/>
</dbReference>
<dbReference type="Proteomes" id="UP000053257">
    <property type="component" value="Unassembled WGS sequence"/>
</dbReference>